<name>A0A2P4XSB8_9STRA</name>
<organism evidence="3 4">
    <name type="scientific">Phytophthora palmivora</name>
    <dbReference type="NCBI Taxonomy" id="4796"/>
    <lineage>
        <taxon>Eukaryota</taxon>
        <taxon>Sar</taxon>
        <taxon>Stramenopiles</taxon>
        <taxon>Oomycota</taxon>
        <taxon>Peronosporomycetes</taxon>
        <taxon>Peronosporales</taxon>
        <taxon>Peronosporaceae</taxon>
        <taxon>Phytophthora</taxon>
    </lineage>
</organism>
<gene>
    <name evidence="3" type="ORF">PHPALM_15453</name>
</gene>
<dbReference type="InterPro" id="IPR000477">
    <property type="entry name" value="RT_dom"/>
</dbReference>
<dbReference type="AlphaFoldDB" id="A0A2P4XSB8"/>
<dbReference type="Pfam" id="PF00078">
    <property type="entry name" value="RVT_1"/>
    <property type="match status" value="1"/>
</dbReference>
<keyword evidence="4" id="KW-1185">Reference proteome</keyword>
<dbReference type="EMBL" id="NCKW01008231">
    <property type="protein sequence ID" value="POM68389.1"/>
    <property type="molecule type" value="Genomic_DNA"/>
</dbReference>
<dbReference type="CDD" id="cd01647">
    <property type="entry name" value="RT_LTR"/>
    <property type="match status" value="1"/>
</dbReference>
<proteinExistence type="predicted"/>
<dbReference type="Proteomes" id="UP000237271">
    <property type="component" value="Unassembled WGS sequence"/>
</dbReference>
<feature type="region of interest" description="Disordered" evidence="1">
    <location>
        <begin position="1"/>
        <end position="55"/>
    </location>
</feature>
<feature type="compositionally biased region" description="Basic and acidic residues" evidence="1">
    <location>
        <begin position="9"/>
        <end position="20"/>
    </location>
</feature>
<feature type="domain" description="Reverse transcriptase" evidence="2">
    <location>
        <begin position="228"/>
        <end position="323"/>
    </location>
</feature>
<reference evidence="3 4" key="1">
    <citation type="journal article" date="2017" name="Genome Biol. Evol.">
        <title>Phytophthora megakarya and P. palmivora, closely related causal agents of cacao black pod rot, underwent increases in genome sizes and gene numbers by different mechanisms.</title>
        <authorList>
            <person name="Ali S.S."/>
            <person name="Shao J."/>
            <person name="Lary D.J."/>
            <person name="Kronmiller B."/>
            <person name="Shen D."/>
            <person name="Strem M.D."/>
            <person name="Amoako-Attah I."/>
            <person name="Akrofi A.Y."/>
            <person name="Begoude B.A."/>
            <person name="Ten Hoopen G.M."/>
            <person name="Coulibaly K."/>
            <person name="Kebe B.I."/>
            <person name="Melnick R.L."/>
            <person name="Guiltinan M.J."/>
            <person name="Tyler B.M."/>
            <person name="Meinhardt L.W."/>
            <person name="Bailey B.A."/>
        </authorList>
    </citation>
    <scope>NUCLEOTIDE SEQUENCE [LARGE SCALE GENOMIC DNA]</scope>
    <source>
        <strain evidence="4">sbr112.9</strain>
    </source>
</reference>
<dbReference type="InterPro" id="IPR043128">
    <property type="entry name" value="Rev_trsase/Diguanyl_cyclase"/>
</dbReference>
<evidence type="ECO:0000259" key="2">
    <source>
        <dbReference type="Pfam" id="PF00078"/>
    </source>
</evidence>
<evidence type="ECO:0000256" key="1">
    <source>
        <dbReference type="SAM" id="MobiDB-lite"/>
    </source>
</evidence>
<dbReference type="PANTHER" id="PTHR24559:SF444">
    <property type="entry name" value="REVERSE TRANSCRIPTASE DOMAIN-CONTAINING PROTEIN"/>
    <property type="match status" value="1"/>
</dbReference>
<dbReference type="Gene3D" id="3.10.10.10">
    <property type="entry name" value="HIV Type 1 Reverse Transcriptase, subunit A, domain 1"/>
    <property type="match status" value="1"/>
</dbReference>
<dbReference type="PANTHER" id="PTHR24559">
    <property type="entry name" value="TRANSPOSON TY3-I GAG-POL POLYPROTEIN"/>
    <property type="match status" value="1"/>
</dbReference>
<comment type="caution">
    <text evidence="3">The sequence shown here is derived from an EMBL/GenBank/DDBJ whole genome shotgun (WGS) entry which is preliminary data.</text>
</comment>
<dbReference type="InterPro" id="IPR043502">
    <property type="entry name" value="DNA/RNA_pol_sf"/>
</dbReference>
<dbReference type="SUPFAM" id="SSF56672">
    <property type="entry name" value="DNA/RNA polymerases"/>
    <property type="match status" value="1"/>
</dbReference>
<dbReference type="InterPro" id="IPR053134">
    <property type="entry name" value="RNA-dir_DNA_polymerase"/>
</dbReference>
<protein>
    <submittedName>
        <fullName evidence="3">Pol protein</fullName>
    </submittedName>
</protein>
<accession>A0A2P4XSB8</accession>
<evidence type="ECO:0000313" key="3">
    <source>
        <dbReference type="EMBL" id="POM68389.1"/>
    </source>
</evidence>
<dbReference type="OrthoDB" id="415724at2759"/>
<dbReference type="Gene3D" id="3.30.70.270">
    <property type="match status" value="1"/>
</dbReference>
<sequence length="332" mass="36991">MGFKKPVRSHTDRKTPRAKIDTGQSKIDQSHRRVHKVRSSNFTEDRSTPPLVGSSGAVCRRTPAILRFRRTTSPHQYHVFDGVSGRQVKAGAVHLKALPEVSALLNLEELSMKGFMVELKAGEIAEMELLKPETSPENLNSSSVMDEDVLEGTHHPNSHRMGEFGTRLTSCLAQSTVSRGSGLYLASNAFFAENAKLGMVQESKSPHSTPTFCVRKPNGNLNNATVPAQTPIPLKDVLLNNMSSCTLYSALDLVDGYYQIQMRESDIPLTAVSTPSGMLWEWLVMPQGLTNAPTTFNRLVTQLFRSLRTFAQTYFDDIFVHSRAFWLEEVCY</sequence>
<evidence type="ECO:0000313" key="4">
    <source>
        <dbReference type="Proteomes" id="UP000237271"/>
    </source>
</evidence>